<feature type="transmembrane region" description="Helical" evidence="1">
    <location>
        <begin position="38"/>
        <end position="58"/>
    </location>
</feature>
<dbReference type="InterPro" id="IPR005625">
    <property type="entry name" value="PepSY-ass_TM"/>
</dbReference>
<accession>A0ABT1UG77</accession>
<evidence type="ECO:0000313" key="3">
    <source>
        <dbReference type="Proteomes" id="UP001524569"/>
    </source>
</evidence>
<keyword evidence="1" id="KW-0472">Membrane</keyword>
<organism evidence="2 3">
    <name type="scientific">Methylomonas aurea</name>
    <dbReference type="NCBI Taxonomy" id="2952224"/>
    <lineage>
        <taxon>Bacteria</taxon>
        <taxon>Pseudomonadati</taxon>
        <taxon>Pseudomonadota</taxon>
        <taxon>Gammaproteobacteria</taxon>
        <taxon>Methylococcales</taxon>
        <taxon>Methylococcaceae</taxon>
        <taxon>Methylomonas</taxon>
    </lineage>
</organism>
<gene>
    <name evidence="2" type="ORF">NP603_08960</name>
</gene>
<dbReference type="Pfam" id="PF03929">
    <property type="entry name" value="PepSY_TM"/>
    <property type="match status" value="1"/>
</dbReference>
<name>A0ABT1UG77_9GAMM</name>
<dbReference type="EMBL" id="JANIBM010000008">
    <property type="protein sequence ID" value="MCQ8181237.1"/>
    <property type="molecule type" value="Genomic_DNA"/>
</dbReference>
<comment type="caution">
    <text evidence="2">The sequence shown here is derived from an EMBL/GenBank/DDBJ whole genome shotgun (WGS) entry which is preliminary data.</text>
</comment>
<dbReference type="RefSeq" id="WP_256610527.1">
    <property type="nucleotide sequence ID" value="NZ_JANIBM010000008.1"/>
</dbReference>
<protein>
    <submittedName>
        <fullName evidence="2">PepSY domain-containing protein</fullName>
    </submittedName>
</protein>
<proteinExistence type="predicted"/>
<dbReference type="Proteomes" id="UP001524569">
    <property type="component" value="Unassembled WGS sequence"/>
</dbReference>
<reference evidence="2 3" key="1">
    <citation type="submission" date="2022-07" db="EMBL/GenBank/DDBJ databases">
        <title>Methylomonas rivi sp. nov., Methylomonas rosea sp. nov., Methylomonas aureus sp. nov. and Methylomonas subterranea sp. nov., four novel methanotrophs isolated from a freshwater creek and the deep terrestrial subsurface.</title>
        <authorList>
            <person name="Abin C."/>
            <person name="Sankaranarayanan K."/>
            <person name="Garner C."/>
            <person name="Sindelar R."/>
            <person name="Kotary K."/>
            <person name="Garner R."/>
            <person name="Barclay S."/>
            <person name="Lawson P."/>
            <person name="Krumholz L."/>
        </authorList>
    </citation>
    <scope>NUCLEOTIDE SEQUENCE [LARGE SCALE GENOMIC DNA]</scope>
    <source>
        <strain evidence="2 3">SURF-1</strain>
    </source>
</reference>
<evidence type="ECO:0000256" key="1">
    <source>
        <dbReference type="SAM" id="Phobius"/>
    </source>
</evidence>
<keyword evidence="1" id="KW-0812">Transmembrane</keyword>
<keyword evidence="3" id="KW-1185">Reference proteome</keyword>
<keyword evidence="1" id="KW-1133">Transmembrane helix</keyword>
<sequence>MLTGLILWWPLTGKFKQALTCKRHASPVRFNFDLHKTVGIYSTIVLLPVLFSGVYFNLPEQVNALVKLFSPVNRPAAFNSMPAQIRSRPAQAGEQALSLSRVEAIVQEHYPGGQLWMLDGPKSPEGVYKVMKKDVTELSRFIGYSDVAMDQYSGEILKVYDKSIGSSGDRFLDWQWPLHSGHAFGWPGRILVLLSGLACPVLSVTGVIR</sequence>
<evidence type="ECO:0000313" key="2">
    <source>
        <dbReference type="EMBL" id="MCQ8181237.1"/>
    </source>
</evidence>
<dbReference type="PANTHER" id="PTHR34219">
    <property type="entry name" value="IRON-REGULATED INNER MEMBRANE PROTEIN-RELATED"/>
    <property type="match status" value="1"/>
</dbReference>